<name>A0A9D5B2E6_PEA</name>
<gene>
    <name evidence="1" type="ORF">KIW84_035459</name>
</gene>
<proteinExistence type="predicted"/>
<keyword evidence="2" id="KW-1185">Reference proteome</keyword>
<dbReference type="EMBL" id="JAMSHJ010000003">
    <property type="protein sequence ID" value="KAI5431288.1"/>
    <property type="molecule type" value="Genomic_DNA"/>
</dbReference>
<accession>A0A9D5B2E6</accession>
<protein>
    <recommendedName>
        <fullName evidence="3">Reverse transcriptase domain-containing protein</fullName>
    </recommendedName>
</protein>
<organism evidence="1 2">
    <name type="scientific">Pisum sativum</name>
    <name type="common">Garden pea</name>
    <name type="synonym">Lathyrus oleraceus</name>
    <dbReference type="NCBI Taxonomy" id="3888"/>
    <lineage>
        <taxon>Eukaryota</taxon>
        <taxon>Viridiplantae</taxon>
        <taxon>Streptophyta</taxon>
        <taxon>Embryophyta</taxon>
        <taxon>Tracheophyta</taxon>
        <taxon>Spermatophyta</taxon>
        <taxon>Magnoliopsida</taxon>
        <taxon>eudicotyledons</taxon>
        <taxon>Gunneridae</taxon>
        <taxon>Pentapetalae</taxon>
        <taxon>rosids</taxon>
        <taxon>fabids</taxon>
        <taxon>Fabales</taxon>
        <taxon>Fabaceae</taxon>
        <taxon>Papilionoideae</taxon>
        <taxon>50 kb inversion clade</taxon>
        <taxon>NPAAA clade</taxon>
        <taxon>Hologalegina</taxon>
        <taxon>IRL clade</taxon>
        <taxon>Fabeae</taxon>
        <taxon>Lathyrus</taxon>
    </lineage>
</organism>
<comment type="caution">
    <text evidence="1">The sequence shown here is derived from an EMBL/GenBank/DDBJ whole genome shotgun (WGS) entry which is preliminary data.</text>
</comment>
<evidence type="ECO:0008006" key="3">
    <source>
        <dbReference type="Google" id="ProtNLM"/>
    </source>
</evidence>
<evidence type="ECO:0000313" key="2">
    <source>
        <dbReference type="Proteomes" id="UP001058974"/>
    </source>
</evidence>
<dbReference type="AlphaFoldDB" id="A0A9D5B2E6"/>
<sequence length="117" mass="13260">MPHCFHEHKGFIRGRGIRDCISLTSEMDNWLHRKTLGGNTVLKVDTTKAFDTLSWNFIVKVASSGIFWNDLGDHLDNFRYNLGSLNALFAELMGAVLATEATNSKNRINMWLETDSL</sequence>
<dbReference type="Proteomes" id="UP001058974">
    <property type="component" value="Chromosome 3"/>
</dbReference>
<dbReference type="Gramene" id="Psat03G0545900-T1">
    <property type="protein sequence ID" value="KAI5431288.1"/>
    <property type="gene ID" value="KIW84_035459"/>
</dbReference>
<reference evidence="1 2" key="1">
    <citation type="journal article" date="2022" name="Nat. Genet.">
        <title>Improved pea reference genome and pan-genome highlight genomic features and evolutionary characteristics.</title>
        <authorList>
            <person name="Yang T."/>
            <person name="Liu R."/>
            <person name="Luo Y."/>
            <person name="Hu S."/>
            <person name="Wang D."/>
            <person name="Wang C."/>
            <person name="Pandey M.K."/>
            <person name="Ge S."/>
            <person name="Xu Q."/>
            <person name="Li N."/>
            <person name="Li G."/>
            <person name="Huang Y."/>
            <person name="Saxena R.K."/>
            <person name="Ji Y."/>
            <person name="Li M."/>
            <person name="Yan X."/>
            <person name="He Y."/>
            <person name="Liu Y."/>
            <person name="Wang X."/>
            <person name="Xiang C."/>
            <person name="Varshney R.K."/>
            <person name="Ding H."/>
            <person name="Gao S."/>
            <person name="Zong X."/>
        </authorList>
    </citation>
    <scope>NUCLEOTIDE SEQUENCE [LARGE SCALE GENOMIC DNA]</scope>
    <source>
        <strain evidence="1 2">cv. Zhongwan 6</strain>
    </source>
</reference>
<evidence type="ECO:0000313" key="1">
    <source>
        <dbReference type="EMBL" id="KAI5431288.1"/>
    </source>
</evidence>